<name>A0A059VV10_STRNR</name>
<dbReference type="RefSeq" id="WP_016570675.1">
    <property type="nucleotide sequence ID" value="NZ_BHXC01000006.1"/>
</dbReference>
<dbReference type="AlphaFoldDB" id="A0A059VV10"/>
<comment type="caution">
    <text evidence="1">The sequence shown here is derived from an EMBL/GenBank/DDBJ whole genome shotgun (WGS) entry which is preliminary data.</text>
</comment>
<dbReference type="STRING" id="68570.DC74_355"/>
<evidence type="ECO:0000313" key="2">
    <source>
        <dbReference type="Proteomes" id="UP000288351"/>
    </source>
</evidence>
<organism evidence="1 2">
    <name type="scientific">Streptomyces noursei</name>
    <name type="common">Streptomyces albulus</name>
    <dbReference type="NCBI Taxonomy" id="1971"/>
    <lineage>
        <taxon>Bacteria</taxon>
        <taxon>Bacillati</taxon>
        <taxon>Actinomycetota</taxon>
        <taxon>Actinomycetes</taxon>
        <taxon>Kitasatosporales</taxon>
        <taxon>Streptomycetaceae</taxon>
        <taxon>Streptomyces</taxon>
    </lineage>
</organism>
<dbReference type="EMBL" id="BHXC01000006">
    <property type="protein sequence ID" value="GCB88489.1"/>
    <property type="molecule type" value="Genomic_DNA"/>
</dbReference>
<protein>
    <submittedName>
        <fullName evidence="1">Uncharacterized protein</fullName>
    </submittedName>
</protein>
<accession>A0A059VV10</accession>
<sequence>MQTLEGRPQTPRRLPHPWRRYGRLIATNFLRGASYACGTGVIGFAVWWAQNR</sequence>
<proteinExistence type="predicted"/>
<gene>
    <name evidence="1" type="ORF">SALB_01159</name>
</gene>
<dbReference type="eggNOG" id="ENOG5031XTJ">
    <property type="taxonomic scope" value="Bacteria"/>
</dbReference>
<reference evidence="1 2" key="1">
    <citation type="journal article" date="2019" name="Microbiol. Resour. Announc.">
        <title>Draft Genome Sequence of the Most Traditional epsilon-Poly-l-Lysine Producer, Streptomyces albulus NBRC14147.</title>
        <authorList>
            <person name="Yamanaka K."/>
            <person name="Hamano Y."/>
        </authorList>
    </citation>
    <scope>NUCLEOTIDE SEQUENCE [LARGE SCALE GENOMIC DNA]</scope>
    <source>
        <strain evidence="1 2">NBRC 14147</strain>
    </source>
</reference>
<evidence type="ECO:0000313" key="1">
    <source>
        <dbReference type="EMBL" id="GCB88489.1"/>
    </source>
</evidence>
<dbReference type="Proteomes" id="UP000288351">
    <property type="component" value="Unassembled WGS sequence"/>
</dbReference>